<proteinExistence type="inferred from homology"/>
<organism evidence="16 17">
    <name type="scientific">Moniliophthora roreri</name>
    <name type="common">Frosty pod rot fungus</name>
    <name type="synonym">Monilia roreri</name>
    <dbReference type="NCBI Taxonomy" id="221103"/>
    <lineage>
        <taxon>Eukaryota</taxon>
        <taxon>Fungi</taxon>
        <taxon>Dikarya</taxon>
        <taxon>Basidiomycota</taxon>
        <taxon>Agaricomycotina</taxon>
        <taxon>Agaricomycetes</taxon>
        <taxon>Agaricomycetidae</taxon>
        <taxon>Agaricales</taxon>
        <taxon>Marasmiineae</taxon>
        <taxon>Marasmiaceae</taxon>
        <taxon>Moniliophthora</taxon>
    </lineage>
</organism>
<evidence type="ECO:0000256" key="10">
    <source>
        <dbReference type="ARBA" id="ARBA00023158"/>
    </source>
</evidence>
<dbReference type="Pfam" id="PF21634">
    <property type="entry name" value="MOV-10_beta-barrel"/>
    <property type="match status" value="1"/>
</dbReference>
<dbReference type="GO" id="GO:0031047">
    <property type="term" value="P:regulatory ncRNA-mediated gene silencing"/>
    <property type="evidence" value="ECO:0007669"/>
    <property type="project" value="UniProtKB-KW"/>
</dbReference>
<keyword evidence="4" id="KW-0963">Cytoplasm</keyword>
<dbReference type="InterPro" id="IPR041679">
    <property type="entry name" value="DNA2/NAM7-like_C"/>
</dbReference>
<dbReference type="GO" id="GO:0032574">
    <property type="term" value="F:5'-3' RNA helicase activity"/>
    <property type="evidence" value="ECO:0007669"/>
    <property type="project" value="InterPro"/>
</dbReference>
<dbReference type="PANTHER" id="PTHR45418">
    <property type="entry name" value="CANCER/TESTIS ANTIGEN 55"/>
    <property type="match status" value="1"/>
</dbReference>
<dbReference type="InterPro" id="IPR041677">
    <property type="entry name" value="DNA2/NAM7_AAA_11"/>
</dbReference>
<evidence type="ECO:0000256" key="2">
    <source>
        <dbReference type="ARBA" id="ARBA00005601"/>
    </source>
</evidence>
<dbReference type="AlphaFoldDB" id="A0A0W0EZU4"/>
<dbReference type="CDD" id="cd18808">
    <property type="entry name" value="SF1_C_Upf1"/>
    <property type="match status" value="1"/>
</dbReference>
<comment type="subcellular location">
    <subcellularLocation>
        <location evidence="1">Cytoplasm</location>
        <location evidence="1">Cytoplasmic ribonucleoprotein granule</location>
    </subcellularLocation>
</comment>
<dbReference type="EMBL" id="LATX01002428">
    <property type="protein sequence ID" value="KTB29590.1"/>
    <property type="molecule type" value="Genomic_DNA"/>
</dbReference>
<evidence type="ECO:0000256" key="5">
    <source>
        <dbReference type="ARBA" id="ARBA00022741"/>
    </source>
</evidence>
<comment type="catalytic activity">
    <reaction evidence="11">
        <text>ATP + H2O = ADP + phosphate + H(+)</text>
        <dbReference type="Rhea" id="RHEA:13065"/>
        <dbReference type="ChEBI" id="CHEBI:15377"/>
        <dbReference type="ChEBI" id="CHEBI:15378"/>
        <dbReference type="ChEBI" id="CHEBI:30616"/>
        <dbReference type="ChEBI" id="CHEBI:43474"/>
        <dbReference type="ChEBI" id="CHEBI:456216"/>
        <dbReference type="EC" id="3.6.4.13"/>
    </reaction>
</comment>
<dbReference type="PANTHER" id="PTHR45418:SF1">
    <property type="entry name" value="CANCER_TESTIS ANTIGEN 55"/>
    <property type="match status" value="1"/>
</dbReference>
<name>A0A0W0EZU4_MONRR</name>
<accession>A0A0W0EZU4</accession>
<comment type="caution">
    <text evidence="16">The sequence shown here is derived from an EMBL/GenBank/DDBJ whole genome shotgun (WGS) entry which is preliminary data.</text>
</comment>
<dbReference type="InterPro" id="IPR027417">
    <property type="entry name" value="P-loop_NTPase"/>
</dbReference>
<keyword evidence="9" id="KW-0694">RNA-binding</keyword>
<evidence type="ECO:0000256" key="6">
    <source>
        <dbReference type="ARBA" id="ARBA00022801"/>
    </source>
</evidence>
<dbReference type="InterPro" id="IPR026122">
    <property type="entry name" value="MOV-10/SDE3_DEXXQ/H-box"/>
</dbReference>
<keyword evidence="6" id="KW-0378">Hydrolase</keyword>
<feature type="domain" description="Helicase MOV-10-like beta-barrel" evidence="15">
    <location>
        <begin position="311"/>
        <end position="381"/>
    </location>
</feature>
<dbReference type="InterPro" id="IPR047187">
    <property type="entry name" value="SF1_C_Upf1"/>
</dbReference>
<keyword evidence="5" id="KW-0547">Nucleotide-binding</keyword>
<dbReference type="Pfam" id="PF13086">
    <property type="entry name" value="AAA_11"/>
    <property type="match status" value="2"/>
</dbReference>
<dbReference type="SUPFAM" id="SSF52540">
    <property type="entry name" value="P-loop containing nucleoside triphosphate hydrolases"/>
    <property type="match status" value="1"/>
</dbReference>
<feature type="region of interest" description="Disordered" evidence="12">
    <location>
        <begin position="1"/>
        <end position="26"/>
    </location>
</feature>
<evidence type="ECO:0000256" key="12">
    <source>
        <dbReference type="SAM" id="MobiDB-lite"/>
    </source>
</evidence>
<evidence type="ECO:0000313" key="16">
    <source>
        <dbReference type="EMBL" id="KTB29590.1"/>
    </source>
</evidence>
<evidence type="ECO:0000259" key="13">
    <source>
        <dbReference type="Pfam" id="PF13086"/>
    </source>
</evidence>
<keyword evidence="10" id="KW-0943">RNA-mediated gene silencing</keyword>
<dbReference type="GO" id="GO:0036464">
    <property type="term" value="C:cytoplasmic ribonucleoprotein granule"/>
    <property type="evidence" value="ECO:0007669"/>
    <property type="project" value="UniProtKB-SubCell"/>
</dbReference>
<dbReference type="GO" id="GO:0005524">
    <property type="term" value="F:ATP binding"/>
    <property type="evidence" value="ECO:0007669"/>
    <property type="project" value="UniProtKB-KW"/>
</dbReference>
<evidence type="ECO:0000256" key="9">
    <source>
        <dbReference type="ARBA" id="ARBA00022884"/>
    </source>
</evidence>
<dbReference type="GO" id="GO:0003723">
    <property type="term" value="F:RNA binding"/>
    <property type="evidence" value="ECO:0007669"/>
    <property type="project" value="UniProtKB-KW"/>
</dbReference>
<dbReference type="InterPro" id="IPR049080">
    <property type="entry name" value="MOV-10-like_beta-barrel"/>
</dbReference>
<evidence type="ECO:0000259" key="14">
    <source>
        <dbReference type="Pfam" id="PF13087"/>
    </source>
</evidence>
<evidence type="ECO:0000256" key="4">
    <source>
        <dbReference type="ARBA" id="ARBA00022490"/>
    </source>
</evidence>
<dbReference type="FunFam" id="3.40.50.300:FF:000608">
    <property type="entry name" value="Mov10 RISC complex RNA helicase"/>
    <property type="match status" value="1"/>
</dbReference>
<dbReference type="GO" id="GO:0016787">
    <property type="term" value="F:hydrolase activity"/>
    <property type="evidence" value="ECO:0007669"/>
    <property type="project" value="UniProtKB-KW"/>
</dbReference>
<gene>
    <name evidence="16" type="ORF">WG66_17857</name>
</gene>
<feature type="domain" description="DNA2/NAM7 helicase-like C-terminal" evidence="14">
    <location>
        <begin position="635"/>
        <end position="842"/>
    </location>
</feature>
<evidence type="ECO:0000256" key="7">
    <source>
        <dbReference type="ARBA" id="ARBA00022806"/>
    </source>
</evidence>
<feature type="domain" description="DNA2/NAM7 helicase helicase" evidence="13">
    <location>
        <begin position="442"/>
        <end position="534"/>
    </location>
</feature>
<evidence type="ECO:0000256" key="1">
    <source>
        <dbReference type="ARBA" id="ARBA00004331"/>
    </source>
</evidence>
<sequence length="923" mass="102938">MLGTHAWKAHVSSDKHIKKTKSSGSGAKIRPESVLVVPGYKFCGICNRHVQNNSWKSHLQGKKHRASINVEVFTSGLDKAKVDKGGVTVTGNVDFGIVGPEAGKRPKKHQLTIQTTVSHGKIGLADFYTVAAKTKRKPPSPFTVVEVKPGHRQLTPKKPIVLSITAQQGYVGRSEDRLVLIFEDGSSNTRFLIARTLSIIVGDVSDHQALQPKVPYTPKSSLKRQPETKVIPGEPAPKVGRVPWVVSLPKSAIPADLLGMLSNEQEPLSSTITNIRNTFIPRTLNSATYSITFKYLLWIEEFKMDREMEQYDISSTRLERQSSFYYLMVPGLAEKRPSVLVGDYIRVHIHGSPEGKWFEGGVHVVRLEDVGLKFHKSFNVSPSDRVDVRFKLNRYPMRRQHQALDQNFSLAHVMFPSQAHIPSTVPNSQGIYELHNPLIAGNGPQLQAIASIVNRPAGSAPFVIFGPPGTGKTVTMVESILQILKKDSKAKILVCTPSNSAADLVVSRLRHDLDKERLFRLNAPSRFQRTVPEEIRPYTCPDGGIHYTIHSRQRVMEYQVVVSTCVSAAMVFGIGIPRGHYSHIFVDEAGQGTEPELMIPIRTMASEQTSIVLCGDPKQLGPVIRSSIARELGLSTSYLQRLMSMDVYNEQQGFGKSVVKLVKNFRSHPAIISYPNKRFYSGDLQACGPPEVINSYLGSKHLVSPKFPIVFHAVKGKDDREASSPSFFNIDEATLIKIMVKDLMDDRQKRIAARDIGVIAPYRAQVTKIRTLLKQFAEEVKVGSVEEFQGQERTVIIISCVRSSQDYINFDLKRTLGFVANPERFNVAVTRAKALLMIVGDPSVLGLDPLWRKFLNYVHENKGWRGVDIPWDPTETIDEAGGYDRAIRDLAQAEMGEFMQAMEDIQPVEDDEDDVILERQDTA</sequence>
<dbReference type="Pfam" id="PF13087">
    <property type="entry name" value="AAA_12"/>
    <property type="match status" value="1"/>
</dbReference>
<feature type="domain" description="DNA2/NAM7 helicase helicase" evidence="13">
    <location>
        <begin position="552"/>
        <end position="626"/>
    </location>
</feature>
<evidence type="ECO:0000256" key="3">
    <source>
        <dbReference type="ARBA" id="ARBA00012552"/>
    </source>
</evidence>
<dbReference type="EC" id="3.6.4.13" evidence="3"/>
<dbReference type="CDD" id="cd18038">
    <property type="entry name" value="DEXXQc_Helz-like"/>
    <property type="match status" value="1"/>
</dbReference>
<evidence type="ECO:0000256" key="11">
    <source>
        <dbReference type="ARBA" id="ARBA00047984"/>
    </source>
</evidence>
<reference evidence="16 17" key="1">
    <citation type="submission" date="2015-12" db="EMBL/GenBank/DDBJ databases">
        <title>Draft genome sequence of Moniliophthora roreri, the causal agent of frosty pod rot of cacao.</title>
        <authorList>
            <person name="Aime M.C."/>
            <person name="Diaz-Valderrama J.R."/>
            <person name="Kijpornyongpan T."/>
            <person name="Phillips-Mora W."/>
        </authorList>
    </citation>
    <scope>NUCLEOTIDE SEQUENCE [LARGE SCALE GENOMIC DNA]</scope>
    <source>
        <strain evidence="16 17">MCA 2952</strain>
    </source>
</reference>
<evidence type="ECO:0000259" key="15">
    <source>
        <dbReference type="Pfam" id="PF21634"/>
    </source>
</evidence>
<evidence type="ECO:0000256" key="8">
    <source>
        <dbReference type="ARBA" id="ARBA00022840"/>
    </source>
</evidence>
<dbReference type="eggNOG" id="KOG1804">
    <property type="taxonomic scope" value="Eukaryota"/>
</dbReference>
<dbReference type="Proteomes" id="UP000054988">
    <property type="component" value="Unassembled WGS sequence"/>
</dbReference>
<keyword evidence="7" id="KW-0347">Helicase</keyword>
<dbReference type="Gene3D" id="3.40.50.300">
    <property type="entry name" value="P-loop containing nucleotide triphosphate hydrolases"/>
    <property type="match status" value="2"/>
</dbReference>
<protein>
    <recommendedName>
        <fullName evidence="3">RNA helicase</fullName>
        <ecNumber evidence="3">3.6.4.13</ecNumber>
    </recommendedName>
</protein>
<keyword evidence="8" id="KW-0067">ATP-binding</keyword>
<evidence type="ECO:0000313" key="17">
    <source>
        <dbReference type="Proteomes" id="UP000054988"/>
    </source>
</evidence>
<comment type="similarity">
    <text evidence="2">Belongs to the DNA2/NAM7 helicase family. SDE3 subfamily.</text>
</comment>